<keyword evidence="5" id="KW-1185">Reference proteome</keyword>
<feature type="compositionally biased region" description="Polar residues" evidence="2">
    <location>
        <begin position="185"/>
        <end position="202"/>
    </location>
</feature>
<dbReference type="InterPro" id="IPR005754">
    <property type="entry name" value="Sortase"/>
</dbReference>
<dbReference type="GO" id="GO:0016787">
    <property type="term" value="F:hydrolase activity"/>
    <property type="evidence" value="ECO:0007669"/>
    <property type="project" value="UniProtKB-KW"/>
</dbReference>
<keyword evidence="3" id="KW-0812">Transmembrane</keyword>
<evidence type="ECO:0000313" key="4">
    <source>
        <dbReference type="EMBL" id="MBR7839157.1"/>
    </source>
</evidence>
<organism evidence="4 5">
    <name type="scientific">Actinospica durhamensis</name>
    <dbReference type="NCBI Taxonomy" id="1508375"/>
    <lineage>
        <taxon>Bacteria</taxon>
        <taxon>Bacillati</taxon>
        <taxon>Actinomycetota</taxon>
        <taxon>Actinomycetes</taxon>
        <taxon>Catenulisporales</taxon>
        <taxon>Actinospicaceae</taxon>
        <taxon>Actinospica</taxon>
    </lineage>
</organism>
<dbReference type="EMBL" id="JAGSOG010000386">
    <property type="protein sequence ID" value="MBR7839157.1"/>
    <property type="molecule type" value="Genomic_DNA"/>
</dbReference>
<proteinExistence type="predicted"/>
<comment type="caution">
    <text evidence="4">The sequence shown here is derived from an EMBL/GenBank/DDBJ whole genome shotgun (WGS) entry which is preliminary data.</text>
</comment>
<feature type="transmembrane region" description="Helical" evidence="3">
    <location>
        <begin position="217"/>
        <end position="235"/>
    </location>
</feature>
<evidence type="ECO:0000313" key="5">
    <source>
        <dbReference type="Proteomes" id="UP000675781"/>
    </source>
</evidence>
<feature type="region of interest" description="Disordered" evidence="2">
    <location>
        <begin position="184"/>
        <end position="205"/>
    </location>
</feature>
<keyword evidence="3" id="KW-0472">Membrane</keyword>
<evidence type="ECO:0000256" key="2">
    <source>
        <dbReference type="SAM" id="MobiDB-lite"/>
    </source>
</evidence>
<reference evidence="4" key="1">
    <citation type="submission" date="2021-04" db="EMBL/GenBank/DDBJ databases">
        <title>Genome based classification of Actinospica acidithermotolerans sp. nov., an actinobacterium isolated from an Indonesian hot spring.</title>
        <authorList>
            <person name="Kusuma A.B."/>
            <person name="Putra K.E."/>
            <person name="Nafisah S."/>
            <person name="Loh J."/>
            <person name="Nouioui I."/>
            <person name="Goodfellow M."/>
        </authorList>
    </citation>
    <scope>NUCLEOTIDE SEQUENCE</scope>
    <source>
        <strain evidence="4">CSCA 57</strain>
    </source>
</reference>
<dbReference type="RefSeq" id="WP_212533598.1">
    <property type="nucleotide sequence ID" value="NZ_JAGSOG010000386.1"/>
</dbReference>
<keyword evidence="1" id="KW-0378">Hydrolase</keyword>
<dbReference type="SUPFAM" id="SSF63817">
    <property type="entry name" value="Sortase"/>
    <property type="match status" value="1"/>
</dbReference>
<dbReference type="CDD" id="cd05830">
    <property type="entry name" value="Sortase_E"/>
    <property type="match status" value="1"/>
</dbReference>
<dbReference type="InterPro" id="IPR023365">
    <property type="entry name" value="Sortase_dom-sf"/>
</dbReference>
<feature type="transmembrane region" description="Helical" evidence="3">
    <location>
        <begin position="7"/>
        <end position="29"/>
    </location>
</feature>
<feature type="non-terminal residue" evidence="4">
    <location>
        <position position="1"/>
    </location>
</feature>
<dbReference type="AlphaFoldDB" id="A0A941IUI6"/>
<protein>
    <submittedName>
        <fullName evidence="4">Class E sortase</fullName>
    </submittedName>
</protein>
<evidence type="ECO:0000256" key="1">
    <source>
        <dbReference type="ARBA" id="ARBA00022801"/>
    </source>
</evidence>
<dbReference type="Pfam" id="PF04203">
    <property type="entry name" value="Sortase"/>
    <property type="match status" value="1"/>
</dbReference>
<dbReference type="Proteomes" id="UP000675781">
    <property type="component" value="Unassembled WGS sequence"/>
</dbReference>
<evidence type="ECO:0000256" key="3">
    <source>
        <dbReference type="SAM" id="Phobius"/>
    </source>
</evidence>
<sequence length="270" mass="27739">VRRPAVIAAGVALCGIALLVLGFFAYLYGLSGLSEQRAQSVLYKTFAGELGQATAPVAATADGAPVAILTIPRLGVSDLVVVEGTSPRDLTHGPGHLPSTVLPGQAGVSVLYGRVATYGAPFAHLMRLQRGDRITVITGQGVSTYVVESFGTDSTPPPDKTADRLLLEAGGSSAFPDSAVEVSADLTSHPQPTPPATGSATADENALAGDPGAVVPLVFWAQGLLLVLLAGGFAARRWSRGPALLCTAPVAFALVWAVYENLSLLLPNLY</sequence>
<dbReference type="Gene3D" id="2.40.260.10">
    <property type="entry name" value="Sortase"/>
    <property type="match status" value="1"/>
</dbReference>
<feature type="transmembrane region" description="Helical" evidence="3">
    <location>
        <begin position="242"/>
        <end position="259"/>
    </location>
</feature>
<accession>A0A941IUI6</accession>
<dbReference type="InterPro" id="IPR042003">
    <property type="entry name" value="Sortase_E"/>
</dbReference>
<gene>
    <name evidence="4" type="ORF">KDL01_38195</name>
</gene>
<keyword evidence="3" id="KW-1133">Transmembrane helix</keyword>
<name>A0A941IUI6_9ACTN</name>